<proteinExistence type="predicted"/>
<name>A0A7J7CPW5_TRIWF</name>
<gene>
    <name evidence="2" type="ORF">HS088_TW14G00280</name>
</gene>
<accession>A0A7J7CPW5</accession>
<sequence length="363" mass="41319">MQGVLGFKTYFQDTTASFREFEFKFRRRFQAEYPTEEKNHHPSVFARRAYDAIWATAMAVEKSKSDTQTLFQKILSSTFELSHLTPFQIVNVSGKSYRELGIWSPGFGFSKNLEKHDNTSNEAVLGPVFRAHRYRLWAHRRTSVPSGLMESSLPEVIARPLKVGVMATSTFTQFVEVSQDHNQNTKYITGISIEVFEAAVRYLGNPFIYKLIPFYGTWDELVNEVTLQNTKAIVGCDEKSFTIRYLLDVLGLKREYIKTIASIDDYAEALYNGHIRVFPKGSPLTLDISRAIVYLKETGRMQQLEDEKLSISDCLRLSSDDTGIPSLGPEPFAGLFYISGSVSAIALFIKLIQLLRENQVIFH</sequence>
<keyword evidence="1" id="KW-0812">Transmembrane</keyword>
<organism evidence="2 3">
    <name type="scientific">Tripterygium wilfordii</name>
    <name type="common">Thunder God vine</name>
    <dbReference type="NCBI Taxonomy" id="458696"/>
    <lineage>
        <taxon>Eukaryota</taxon>
        <taxon>Viridiplantae</taxon>
        <taxon>Streptophyta</taxon>
        <taxon>Embryophyta</taxon>
        <taxon>Tracheophyta</taxon>
        <taxon>Spermatophyta</taxon>
        <taxon>Magnoliopsida</taxon>
        <taxon>eudicotyledons</taxon>
        <taxon>Gunneridae</taxon>
        <taxon>Pentapetalae</taxon>
        <taxon>rosids</taxon>
        <taxon>fabids</taxon>
        <taxon>Celastrales</taxon>
        <taxon>Celastraceae</taxon>
        <taxon>Tripterygium</taxon>
    </lineage>
</organism>
<feature type="transmembrane region" description="Helical" evidence="1">
    <location>
        <begin position="332"/>
        <end position="352"/>
    </location>
</feature>
<dbReference type="SUPFAM" id="SSF53850">
    <property type="entry name" value="Periplasmic binding protein-like II"/>
    <property type="match status" value="1"/>
</dbReference>
<keyword evidence="1" id="KW-0472">Membrane</keyword>
<comment type="caution">
    <text evidence="2">The sequence shown here is derived from an EMBL/GenBank/DDBJ whole genome shotgun (WGS) entry which is preliminary data.</text>
</comment>
<evidence type="ECO:0000313" key="3">
    <source>
        <dbReference type="Proteomes" id="UP000593562"/>
    </source>
</evidence>
<dbReference type="EMBL" id="JAAARO010000014">
    <property type="protein sequence ID" value="KAF5736145.1"/>
    <property type="molecule type" value="Genomic_DNA"/>
</dbReference>
<dbReference type="InterPro" id="IPR015683">
    <property type="entry name" value="Ionotropic_Glu_rcpt"/>
</dbReference>
<keyword evidence="3" id="KW-1185">Reference proteome</keyword>
<dbReference type="Proteomes" id="UP000593562">
    <property type="component" value="Unassembled WGS sequence"/>
</dbReference>
<protein>
    <submittedName>
        <fullName evidence="2">Uncharacterized protein</fullName>
    </submittedName>
</protein>
<dbReference type="Gene3D" id="3.40.50.2300">
    <property type="match status" value="1"/>
</dbReference>
<dbReference type="Gene3D" id="3.40.190.10">
    <property type="entry name" value="Periplasmic binding protein-like II"/>
    <property type="match status" value="1"/>
</dbReference>
<dbReference type="SUPFAM" id="SSF53822">
    <property type="entry name" value="Periplasmic binding protein-like I"/>
    <property type="match status" value="1"/>
</dbReference>
<dbReference type="PANTHER" id="PTHR34836">
    <property type="entry name" value="OS06G0188250 PROTEIN"/>
    <property type="match status" value="1"/>
</dbReference>
<evidence type="ECO:0000256" key="1">
    <source>
        <dbReference type="SAM" id="Phobius"/>
    </source>
</evidence>
<dbReference type="AlphaFoldDB" id="A0A7J7CPW5"/>
<evidence type="ECO:0000313" key="2">
    <source>
        <dbReference type="EMBL" id="KAF5736145.1"/>
    </source>
</evidence>
<keyword evidence="1" id="KW-1133">Transmembrane helix</keyword>
<dbReference type="InParanoid" id="A0A7J7CPW5"/>
<reference evidence="2 3" key="1">
    <citation type="journal article" date="2020" name="Nat. Commun.">
        <title>Genome of Tripterygium wilfordii and identification of cytochrome P450 involved in triptolide biosynthesis.</title>
        <authorList>
            <person name="Tu L."/>
            <person name="Su P."/>
            <person name="Zhang Z."/>
            <person name="Gao L."/>
            <person name="Wang J."/>
            <person name="Hu T."/>
            <person name="Zhou J."/>
            <person name="Zhang Y."/>
            <person name="Zhao Y."/>
            <person name="Liu Y."/>
            <person name="Song Y."/>
            <person name="Tong Y."/>
            <person name="Lu Y."/>
            <person name="Yang J."/>
            <person name="Xu C."/>
            <person name="Jia M."/>
            <person name="Peters R.J."/>
            <person name="Huang L."/>
            <person name="Gao W."/>
        </authorList>
    </citation>
    <scope>NUCLEOTIDE SEQUENCE [LARGE SCALE GENOMIC DNA]</scope>
    <source>
        <strain evidence="3">cv. XIE 37</strain>
        <tissue evidence="2">Leaf</tissue>
    </source>
</reference>
<dbReference type="InterPro" id="IPR028082">
    <property type="entry name" value="Peripla_BP_I"/>
</dbReference>
<dbReference type="PANTHER" id="PTHR34836:SF1">
    <property type="entry name" value="OS09G0428600 PROTEIN"/>
    <property type="match status" value="1"/>
</dbReference>